<sequence length="135" mass="15453">MRYDIPSFWHTSLGFSIIVKPTYKVYKLHGLSETVDYGEMLAEYYNAELAYVPQGDIDVVLLKKGKPFIAYEVKNKFTEKDARKAIERIKDFGISRAGLIGVLEDPPNSEDSIGPERLIEIAKEIEKRNKNIREA</sequence>
<gene>
    <name evidence="1" type="ordered locus">Ahos_1818</name>
</gene>
<evidence type="ECO:0000313" key="2">
    <source>
        <dbReference type="Proteomes" id="UP000008458"/>
    </source>
</evidence>
<dbReference type="EMBL" id="CP002535">
    <property type="protein sequence ID" value="AEE94693.1"/>
    <property type="molecule type" value="Genomic_DNA"/>
</dbReference>
<dbReference type="Proteomes" id="UP000008458">
    <property type="component" value="Chromosome"/>
</dbReference>
<organism evidence="1 2">
    <name type="scientific">Acidianus hospitalis (strain W1)</name>
    <dbReference type="NCBI Taxonomy" id="933801"/>
    <lineage>
        <taxon>Archaea</taxon>
        <taxon>Thermoproteota</taxon>
        <taxon>Thermoprotei</taxon>
        <taxon>Sulfolobales</taxon>
        <taxon>Sulfolobaceae</taxon>
        <taxon>Acidianus</taxon>
    </lineage>
</organism>
<protein>
    <submittedName>
        <fullName evidence="1">ATPase</fullName>
    </submittedName>
</protein>
<proteinExistence type="predicted"/>
<accession>F4B773</accession>
<evidence type="ECO:0000313" key="1">
    <source>
        <dbReference type="EMBL" id="AEE94693.1"/>
    </source>
</evidence>
<reference evidence="1 2" key="1">
    <citation type="journal article" date="2011" name="Extremophiles">
        <title>Genomic analysis of Acidianus hospitalis W1 a host for studying crenarchaeal virus and plasmid life cycles.</title>
        <authorList>
            <person name="You X.Y."/>
            <person name="Liu C."/>
            <person name="Wang S.Y."/>
            <person name="Jiang C.Y."/>
            <person name="Shah S.A."/>
            <person name="Prangishvili D."/>
            <person name="She Q."/>
            <person name="Liu S.J."/>
            <person name="Garrett R.A."/>
        </authorList>
    </citation>
    <scope>NUCLEOTIDE SEQUENCE [LARGE SCALE GENOMIC DNA]</scope>
    <source>
        <strain evidence="1 2">W1</strain>
    </source>
</reference>
<keyword evidence="2" id="KW-1185">Reference proteome</keyword>
<reference key="2">
    <citation type="journal article" date="2011" name="Extremophiles">
        <title>Genomic analyses of Acidianus hospitalis W1 a host for studying crenarchaeal virus and plasmid life cycles.</title>
        <authorList>
            <person name="You X.Y."/>
            <person name="Liu C."/>
            <person name="Wang S.Y."/>
            <person name="Jiang C.Y."/>
            <person name="Shah S.A."/>
            <person name="Prangishvili D."/>
            <person name="Liu S.J."/>
            <person name="Garrett R.A."/>
        </authorList>
    </citation>
    <scope>NUCLEOTIDE SEQUENCE</scope>
    <source>
        <strain>W1</strain>
    </source>
</reference>
<dbReference type="KEGG" id="aho:Ahos_1818"/>
<name>F4B773_ACIHW</name>
<dbReference type="eggNOG" id="arCOG11458">
    <property type="taxonomic scope" value="Archaea"/>
</dbReference>
<dbReference type="AlphaFoldDB" id="F4B773"/>
<dbReference type="GeneID" id="10601318"/>
<dbReference type="RefSeq" id="WP_013776608.1">
    <property type="nucleotide sequence ID" value="NC_015518.1"/>
</dbReference>
<dbReference type="HOGENOM" id="CLU_1880934_0_0_2"/>
<dbReference type="STRING" id="933801.Ahos_1818"/>